<sequence>MRGRVRFSSHNTFHSPPPPPLMSPASSSTDSSLGPLTPPPLPYAGLPGPTPFAPQYSYHSAKPSGRAHNLVAFSNTPLLNYDITLHPSNISTHFMGLSSAGFLEPAVYPPELSITLTTPHLPWSIVVPASNRRYVTVGDVLNAVYSALRVNVTPAEYSALGTQKLKGQATAAYRRRYERLRGHRGYTQEKQQGMKRVDFLMGYNKFQGISPTSRSSNVWQLNIS</sequence>
<evidence type="ECO:0000256" key="1">
    <source>
        <dbReference type="SAM" id="MobiDB-lite"/>
    </source>
</evidence>
<reference evidence="3" key="1">
    <citation type="submission" date="2020-05" db="EMBL/GenBank/DDBJ databases">
        <title>Mycena genomes resolve the evolution of fungal bioluminescence.</title>
        <authorList>
            <person name="Tsai I.J."/>
        </authorList>
    </citation>
    <scope>NUCLEOTIDE SEQUENCE</scope>
    <source>
        <strain evidence="3">CCC161011</strain>
    </source>
</reference>
<protein>
    <recommendedName>
        <fullName evidence="2">DUF6699 domain-containing protein</fullName>
    </recommendedName>
</protein>
<dbReference type="Proteomes" id="UP000620124">
    <property type="component" value="Unassembled WGS sequence"/>
</dbReference>
<gene>
    <name evidence="3" type="ORF">MVEN_01417700</name>
</gene>
<dbReference type="EMBL" id="JACAZI010000011">
    <property type="protein sequence ID" value="KAF7348968.1"/>
    <property type="molecule type" value="Genomic_DNA"/>
</dbReference>
<proteinExistence type="predicted"/>
<evidence type="ECO:0000259" key="2">
    <source>
        <dbReference type="Pfam" id="PF20415"/>
    </source>
</evidence>
<dbReference type="OrthoDB" id="2783256at2759"/>
<dbReference type="AlphaFoldDB" id="A0A8H6XWR0"/>
<keyword evidence="4" id="KW-1185">Reference proteome</keyword>
<dbReference type="Pfam" id="PF20415">
    <property type="entry name" value="DUF6699"/>
    <property type="match status" value="1"/>
</dbReference>
<dbReference type="InterPro" id="IPR046522">
    <property type="entry name" value="DUF6699"/>
</dbReference>
<feature type="compositionally biased region" description="Low complexity" evidence="1">
    <location>
        <begin position="23"/>
        <end position="35"/>
    </location>
</feature>
<name>A0A8H6XWR0_9AGAR</name>
<accession>A0A8H6XWR0</accession>
<feature type="domain" description="DUF6699" evidence="2">
    <location>
        <begin position="79"/>
        <end position="213"/>
    </location>
</feature>
<organism evidence="3 4">
    <name type="scientific">Mycena venus</name>
    <dbReference type="NCBI Taxonomy" id="2733690"/>
    <lineage>
        <taxon>Eukaryota</taxon>
        <taxon>Fungi</taxon>
        <taxon>Dikarya</taxon>
        <taxon>Basidiomycota</taxon>
        <taxon>Agaricomycotina</taxon>
        <taxon>Agaricomycetes</taxon>
        <taxon>Agaricomycetidae</taxon>
        <taxon>Agaricales</taxon>
        <taxon>Marasmiineae</taxon>
        <taxon>Mycenaceae</taxon>
        <taxon>Mycena</taxon>
    </lineage>
</organism>
<comment type="caution">
    <text evidence="3">The sequence shown here is derived from an EMBL/GenBank/DDBJ whole genome shotgun (WGS) entry which is preliminary data.</text>
</comment>
<evidence type="ECO:0000313" key="3">
    <source>
        <dbReference type="EMBL" id="KAF7348968.1"/>
    </source>
</evidence>
<feature type="region of interest" description="Disordered" evidence="1">
    <location>
        <begin position="1"/>
        <end position="40"/>
    </location>
</feature>
<evidence type="ECO:0000313" key="4">
    <source>
        <dbReference type="Proteomes" id="UP000620124"/>
    </source>
</evidence>